<keyword evidence="5" id="KW-0732">Signal</keyword>
<proteinExistence type="predicted"/>
<feature type="domain" description="Cytochrome c" evidence="6">
    <location>
        <begin position="30"/>
        <end position="133"/>
    </location>
</feature>
<dbReference type="AlphaFoldDB" id="A0A323V6L9"/>
<reference evidence="7 8" key="1">
    <citation type="submission" date="2018-06" db="EMBL/GenBank/DDBJ databases">
        <title>Azoarcus communis strain SWub3 genome.</title>
        <authorList>
            <person name="Zorraquino Salvo V."/>
            <person name="Toubiana D."/>
            <person name="Blumwald E."/>
        </authorList>
    </citation>
    <scope>NUCLEOTIDE SEQUENCE [LARGE SCALE GENOMIC DNA]</scope>
    <source>
        <strain evidence="7 8">SWub3</strain>
    </source>
</reference>
<evidence type="ECO:0000256" key="2">
    <source>
        <dbReference type="ARBA" id="ARBA00022723"/>
    </source>
</evidence>
<name>A0A323V6L9_9RHOO</name>
<organism evidence="7 8">
    <name type="scientific">Parazoarcus communis SWub3 = DSM 12120</name>
    <dbReference type="NCBI Taxonomy" id="1121029"/>
    <lineage>
        <taxon>Bacteria</taxon>
        <taxon>Pseudomonadati</taxon>
        <taxon>Pseudomonadota</taxon>
        <taxon>Betaproteobacteria</taxon>
        <taxon>Rhodocyclales</taxon>
        <taxon>Zoogloeaceae</taxon>
        <taxon>Parazoarcus</taxon>
    </lineage>
</organism>
<evidence type="ECO:0000256" key="1">
    <source>
        <dbReference type="ARBA" id="ARBA00022617"/>
    </source>
</evidence>
<evidence type="ECO:0000259" key="6">
    <source>
        <dbReference type="PROSITE" id="PS51007"/>
    </source>
</evidence>
<dbReference type="SUPFAM" id="SSF46626">
    <property type="entry name" value="Cytochrome c"/>
    <property type="match status" value="1"/>
</dbReference>
<dbReference type="PROSITE" id="PS51007">
    <property type="entry name" value="CYTC"/>
    <property type="match status" value="1"/>
</dbReference>
<dbReference type="EMBL" id="QKOE01000011">
    <property type="protein sequence ID" value="PZA15818.1"/>
    <property type="molecule type" value="Genomic_DNA"/>
</dbReference>
<gene>
    <name evidence="7" type="ORF">DNK49_15255</name>
</gene>
<evidence type="ECO:0000256" key="5">
    <source>
        <dbReference type="SAM" id="SignalP"/>
    </source>
</evidence>
<protein>
    <submittedName>
        <fullName evidence="7">Cytochrome C</fullName>
    </submittedName>
</protein>
<dbReference type="GO" id="GO:0020037">
    <property type="term" value="F:heme binding"/>
    <property type="evidence" value="ECO:0007669"/>
    <property type="project" value="InterPro"/>
</dbReference>
<feature type="chain" id="PRO_5016434428" evidence="5">
    <location>
        <begin position="22"/>
        <end position="158"/>
    </location>
</feature>
<evidence type="ECO:0000313" key="8">
    <source>
        <dbReference type="Proteomes" id="UP000248259"/>
    </source>
</evidence>
<evidence type="ECO:0000313" key="7">
    <source>
        <dbReference type="EMBL" id="PZA15818.1"/>
    </source>
</evidence>
<evidence type="ECO:0000256" key="4">
    <source>
        <dbReference type="PROSITE-ProRule" id="PRU00433"/>
    </source>
</evidence>
<dbReference type="OrthoDB" id="9811281at2"/>
<keyword evidence="3 4" id="KW-0408">Iron</keyword>
<feature type="signal peptide" evidence="5">
    <location>
        <begin position="1"/>
        <end position="21"/>
    </location>
</feature>
<comment type="caution">
    <text evidence="7">The sequence shown here is derived from an EMBL/GenBank/DDBJ whole genome shotgun (WGS) entry which is preliminary data.</text>
</comment>
<dbReference type="InterPro" id="IPR036909">
    <property type="entry name" value="Cyt_c-like_dom_sf"/>
</dbReference>
<sequence>MIKTTMASVIIMFGVIGSSWAGQSSVGASSAVERGRYLVQIAGCNDCHTPSYAATDGKVPEVDWLTGDHLGWRGAWGTTYPANLRLFFSRITESEWLKIARGARYRPPMPSSVLHQLSDQDLQAIYRFSRFLGPAGKEAPAYVPPGGEPLGPVVQFPM</sequence>
<keyword evidence="2 4" id="KW-0479">Metal-binding</keyword>
<accession>A0A323V6L9</accession>
<dbReference type="Gene3D" id="1.10.760.10">
    <property type="entry name" value="Cytochrome c-like domain"/>
    <property type="match status" value="1"/>
</dbReference>
<evidence type="ECO:0000256" key="3">
    <source>
        <dbReference type="ARBA" id="ARBA00023004"/>
    </source>
</evidence>
<dbReference type="RefSeq" id="WP_110526356.1">
    <property type="nucleotide sequence ID" value="NZ_QKOE01000011.1"/>
</dbReference>
<dbReference type="GO" id="GO:0046872">
    <property type="term" value="F:metal ion binding"/>
    <property type="evidence" value="ECO:0007669"/>
    <property type="project" value="UniProtKB-KW"/>
</dbReference>
<dbReference type="InterPro" id="IPR009056">
    <property type="entry name" value="Cyt_c-like_dom"/>
</dbReference>
<dbReference type="Proteomes" id="UP000248259">
    <property type="component" value="Unassembled WGS sequence"/>
</dbReference>
<keyword evidence="8" id="KW-1185">Reference proteome</keyword>
<dbReference type="GO" id="GO:0009055">
    <property type="term" value="F:electron transfer activity"/>
    <property type="evidence" value="ECO:0007669"/>
    <property type="project" value="InterPro"/>
</dbReference>
<keyword evidence="1 4" id="KW-0349">Heme</keyword>